<feature type="coiled-coil region" evidence="3">
    <location>
        <begin position="571"/>
        <end position="631"/>
    </location>
</feature>
<dbReference type="InterPro" id="IPR003439">
    <property type="entry name" value="ABC_transporter-like_ATP-bd"/>
</dbReference>
<evidence type="ECO:0000313" key="6">
    <source>
        <dbReference type="Proteomes" id="UP000261212"/>
    </source>
</evidence>
<feature type="domain" description="ABC transporter" evidence="4">
    <location>
        <begin position="333"/>
        <end position="546"/>
    </location>
</feature>
<feature type="domain" description="ABC transporter" evidence="4">
    <location>
        <begin position="8"/>
        <end position="264"/>
    </location>
</feature>
<dbReference type="PROSITE" id="PS00211">
    <property type="entry name" value="ABC_TRANSPORTER_1"/>
    <property type="match status" value="2"/>
</dbReference>
<dbReference type="Gene3D" id="1.10.287.380">
    <property type="entry name" value="Valyl-tRNA synthetase, C-terminal domain"/>
    <property type="match status" value="1"/>
</dbReference>
<evidence type="ECO:0000256" key="2">
    <source>
        <dbReference type="ARBA" id="ARBA00022840"/>
    </source>
</evidence>
<comment type="caution">
    <text evidence="5">The sequence shown here is derived from an EMBL/GenBank/DDBJ whole genome shotgun (WGS) entry which is preliminary data.</text>
</comment>
<dbReference type="InterPro" id="IPR032781">
    <property type="entry name" value="ABC_tran_Xtn"/>
</dbReference>
<dbReference type="Pfam" id="PF12848">
    <property type="entry name" value="ABC_tran_Xtn"/>
    <property type="match status" value="1"/>
</dbReference>
<evidence type="ECO:0000259" key="4">
    <source>
        <dbReference type="PROSITE" id="PS50893"/>
    </source>
</evidence>
<dbReference type="AlphaFoldDB" id="A0A3E3E1V6"/>
<dbReference type="InterPro" id="IPR051309">
    <property type="entry name" value="ABCF_ATPase"/>
</dbReference>
<dbReference type="GO" id="GO:0005524">
    <property type="term" value="F:ATP binding"/>
    <property type="evidence" value="ECO:0007669"/>
    <property type="project" value="UniProtKB-KW"/>
</dbReference>
<organism evidence="5 6">
    <name type="scientific">Anaerofustis stercorihominis</name>
    <dbReference type="NCBI Taxonomy" id="214853"/>
    <lineage>
        <taxon>Bacteria</taxon>
        <taxon>Bacillati</taxon>
        <taxon>Bacillota</taxon>
        <taxon>Clostridia</taxon>
        <taxon>Eubacteriales</taxon>
        <taxon>Eubacteriaceae</taxon>
        <taxon>Anaerofustis</taxon>
    </lineage>
</organism>
<dbReference type="Pfam" id="PF16326">
    <property type="entry name" value="ABC_tran_CTD"/>
    <property type="match status" value="1"/>
</dbReference>
<keyword evidence="1" id="KW-0547">Nucleotide-binding</keyword>
<dbReference type="EMBL" id="QUSM01000002">
    <property type="protein sequence ID" value="RGD75159.1"/>
    <property type="molecule type" value="Genomic_DNA"/>
</dbReference>
<sequence length="644" mass="74452">MINNKMQININSLNKSFGSEHLFTINSLMINDKDKVGIVGRNGAGKTTLLNIIMGLDEDYTGYLSKIDKAKIGFLRQDLNLNLDNDIYNEVLLGAEKYTKKEEEIENISMLIDFEKDKEKLNKLNEQYHKLITEFEDMDGYKYKSLMTGIIKGLGYSESDFNKKISTLSGGQKMRVALAKLLVSSPEVLILDEPTNYLDTNSITWLENFLSSVKSTVIVVSHDRYFLDRFTNKIVEIENKECYIYSGNYSDYIYKKKQRLISEEHAYKKQQAEIKKQEEVIKTLKQFNREKSVKRARSREKMLDKIEKVDKPYTSKNSHIRFRYTPMVSKKAITVEGLEFGYTENKKLFDDFNITIGSTDRLGICGRNATGKSTFLKLITGILKENNGLIKKNPKCQVLYFEQEHNDLDSSLTILEELRRSTGADDGEIRNILGCMMFSGDDINKKISTLSGGEKSRVAIAKLMMKESNVLILDEPTNHLDIETKEILEDALLSYNGAVISVSHDRYYLNKICNRTMYLTEKDIKVYDGNYDYAMEKENIINTEIKEKTLEVKKEDNKDNKNVSKLSNNKRASYEKELKDIELLMDKLESDKEEIAVKMNNPDFFSNEEKVEKVSLKLNDIQNLLEEKELRWLEITEILENDKE</sequence>
<proteinExistence type="predicted"/>
<accession>A0A3E3E1V6</accession>
<dbReference type="FunFam" id="3.40.50.300:FF:000011">
    <property type="entry name" value="Putative ABC transporter ATP-binding component"/>
    <property type="match status" value="1"/>
</dbReference>
<evidence type="ECO:0000313" key="5">
    <source>
        <dbReference type="EMBL" id="RGD75159.1"/>
    </source>
</evidence>
<gene>
    <name evidence="5" type="ORF">DW687_02215</name>
</gene>
<dbReference type="Gene3D" id="3.40.50.300">
    <property type="entry name" value="P-loop containing nucleotide triphosphate hydrolases"/>
    <property type="match status" value="2"/>
</dbReference>
<feature type="coiled-coil region" evidence="3">
    <location>
        <begin position="260"/>
        <end position="287"/>
    </location>
</feature>
<dbReference type="InterPro" id="IPR017871">
    <property type="entry name" value="ABC_transporter-like_CS"/>
</dbReference>
<dbReference type="GO" id="GO:0003677">
    <property type="term" value="F:DNA binding"/>
    <property type="evidence" value="ECO:0007669"/>
    <property type="project" value="InterPro"/>
</dbReference>
<keyword evidence="3" id="KW-0175">Coiled coil</keyword>
<protein>
    <submittedName>
        <fullName evidence="5">ABC transporter ATP-binding protein</fullName>
    </submittedName>
</protein>
<dbReference type="PANTHER" id="PTHR42855:SF2">
    <property type="entry name" value="DRUG RESISTANCE ABC TRANSPORTER,ATP-BINDING PROTEIN"/>
    <property type="match status" value="1"/>
</dbReference>
<reference evidence="5 6" key="1">
    <citation type="submission" date="2018-08" db="EMBL/GenBank/DDBJ databases">
        <title>A genome reference for cultivated species of the human gut microbiota.</title>
        <authorList>
            <person name="Zou Y."/>
            <person name="Xue W."/>
            <person name="Luo G."/>
        </authorList>
    </citation>
    <scope>NUCLEOTIDE SEQUENCE [LARGE SCALE GENOMIC DNA]</scope>
    <source>
        <strain evidence="5 6">AM25-6</strain>
    </source>
</reference>
<dbReference type="GO" id="GO:0016887">
    <property type="term" value="F:ATP hydrolysis activity"/>
    <property type="evidence" value="ECO:0007669"/>
    <property type="project" value="InterPro"/>
</dbReference>
<evidence type="ECO:0000256" key="3">
    <source>
        <dbReference type="SAM" id="Coils"/>
    </source>
</evidence>
<dbReference type="InterPro" id="IPR027417">
    <property type="entry name" value="P-loop_NTPase"/>
</dbReference>
<dbReference type="SMART" id="SM00382">
    <property type="entry name" value="AAA"/>
    <property type="match status" value="2"/>
</dbReference>
<dbReference type="InterPro" id="IPR032524">
    <property type="entry name" value="ABC_tran_C"/>
</dbReference>
<keyword evidence="2 5" id="KW-0067">ATP-binding</keyword>
<dbReference type="InterPro" id="IPR003593">
    <property type="entry name" value="AAA+_ATPase"/>
</dbReference>
<dbReference type="Pfam" id="PF00005">
    <property type="entry name" value="ABC_tran"/>
    <property type="match status" value="2"/>
</dbReference>
<dbReference type="CDD" id="cd03221">
    <property type="entry name" value="ABCF_EF-3"/>
    <property type="match status" value="2"/>
</dbReference>
<dbReference type="PROSITE" id="PS50893">
    <property type="entry name" value="ABC_TRANSPORTER_2"/>
    <property type="match status" value="2"/>
</dbReference>
<dbReference type="InterPro" id="IPR037118">
    <property type="entry name" value="Val-tRNA_synth_C_sf"/>
</dbReference>
<dbReference type="Proteomes" id="UP000261212">
    <property type="component" value="Unassembled WGS sequence"/>
</dbReference>
<name>A0A3E3E1V6_9FIRM</name>
<evidence type="ECO:0000256" key="1">
    <source>
        <dbReference type="ARBA" id="ARBA00022741"/>
    </source>
</evidence>
<dbReference type="SUPFAM" id="SSF52540">
    <property type="entry name" value="P-loop containing nucleoside triphosphate hydrolases"/>
    <property type="match status" value="2"/>
</dbReference>
<dbReference type="PANTHER" id="PTHR42855">
    <property type="entry name" value="ABC TRANSPORTER ATP-BINDING SUBUNIT"/>
    <property type="match status" value="1"/>
</dbReference>